<dbReference type="PROSITE" id="PS51186">
    <property type="entry name" value="GNAT"/>
    <property type="match status" value="1"/>
</dbReference>
<keyword evidence="2" id="KW-0012">Acyltransferase</keyword>
<dbReference type="GO" id="GO:0016747">
    <property type="term" value="F:acyltransferase activity, transferring groups other than amino-acyl groups"/>
    <property type="evidence" value="ECO:0007669"/>
    <property type="project" value="InterPro"/>
</dbReference>
<dbReference type="Pfam" id="PF00583">
    <property type="entry name" value="Acetyltransf_1"/>
    <property type="match status" value="1"/>
</dbReference>
<accession>A0A6G4XJC9</accession>
<evidence type="ECO:0000313" key="4">
    <source>
        <dbReference type="EMBL" id="NGO77676.1"/>
    </source>
</evidence>
<dbReference type="PANTHER" id="PTHR43877:SF1">
    <property type="entry name" value="ACETYLTRANSFERASE"/>
    <property type="match status" value="1"/>
</dbReference>
<gene>
    <name evidence="4" type="ORF">G6045_18720</name>
</gene>
<dbReference type="InterPro" id="IPR000182">
    <property type="entry name" value="GNAT_dom"/>
</dbReference>
<evidence type="ECO:0000256" key="1">
    <source>
        <dbReference type="ARBA" id="ARBA00022679"/>
    </source>
</evidence>
<dbReference type="Gene3D" id="3.40.630.30">
    <property type="match status" value="1"/>
</dbReference>
<dbReference type="RefSeq" id="WP_165333133.1">
    <property type="nucleotide sequence ID" value="NZ_JAAKZW010000072.1"/>
</dbReference>
<dbReference type="AlphaFoldDB" id="A0A6G4XJC9"/>
<evidence type="ECO:0000259" key="3">
    <source>
        <dbReference type="PROSITE" id="PS51186"/>
    </source>
</evidence>
<evidence type="ECO:0000313" key="5">
    <source>
        <dbReference type="Proteomes" id="UP000481109"/>
    </source>
</evidence>
<keyword evidence="1 4" id="KW-0808">Transferase</keyword>
<dbReference type="EMBL" id="JAAKZW010000072">
    <property type="protein sequence ID" value="NGO77676.1"/>
    <property type="molecule type" value="Genomic_DNA"/>
</dbReference>
<dbReference type="Proteomes" id="UP000481109">
    <property type="component" value="Unassembled WGS sequence"/>
</dbReference>
<dbReference type="CDD" id="cd04301">
    <property type="entry name" value="NAT_SF"/>
    <property type="match status" value="1"/>
</dbReference>
<evidence type="ECO:0000256" key="2">
    <source>
        <dbReference type="ARBA" id="ARBA00023315"/>
    </source>
</evidence>
<comment type="caution">
    <text evidence="4">The sequence shown here is derived from an EMBL/GenBank/DDBJ whole genome shotgun (WGS) entry which is preliminary data.</text>
</comment>
<sequence>MIRTGARDDAEPIAALHAESWRTAYAGIMPDDFLNGPLDEDRLALWRGRLSGPEPGAALFVAEEDGVITGFVYLLPRPDGRLLLDNLHARPGRTGTGIGSRLLRHAFAWAAAEHPARALYLEVLRANTRAVSFYERHGAVRTGARVCVFEQGFELPEFEYSWPAA</sequence>
<keyword evidence="5" id="KW-1185">Reference proteome</keyword>
<feature type="domain" description="N-acetyltransferase" evidence="3">
    <location>
        <begin position="1"/>
        <end position="165"/>
    </location>
</feature>
<name>A0A6G4XJC9_9ACTN</name>
<reference evidence="4 5" key="1">
    <citation type="submission" date="2020-02" db="EMBL/GenBank/DDBJ databases">
        <title>Whole-genome analyses of novel actinobacteria.</title>
        <authorList>
            <person name="Sahin N."/>
            <person name="Tokatli A."/>
        </authorList>
    </citation>
    <scope>NUCLEOTIDE SEQUENCE [LARGE SCALE GENOMIC DNA]</scope>
    <source>
        <strain evidence="4 5">YC504</strain>
    </source>
</reference>
<dbReference type="PANTHER" id="PTHR43877">
    <property type="entry name" value="AMINOALKYLPHOSPHONATE N-ACETYLTRANSFERASE-RELATED-RELATED"/>
    <property type="match status" value="1"/>
</dbReference>
<proteinExistence type="predicted"/>
<dbReference type="SUPFAM" id="SSF55729">
    <property type="entry name" value="Acyl-CoA N-acyltransferases (Nat)"/>
    <property type="match status" value="1"/>
</dbReference>
<protein>
    <submittedName>
        <fullName evidence="4">GNAT family N-acetyltransferase</fullName>
    </submittedName>
</protein>
<organism evidence="4 5">
    <name type="scientific">Streptomyces mesophilus</name>
    <dbReference type="NCBI Taxonomy" id="1775132"/>
    <lineage>
        <taxon>Bacteria</taxon>
        <taxon>Bacillati</taxon>
        <taxon>Actinomycetota</taxon>
        <taxon>Actinomycetes</taxon>
        <taxon>Kitasatosporales</taxon>
        <taxon>Streptomycetaceae</taxon>
        <taxon>Streptomyces</taxon>
    </lineage>
</organism>
<dbReference type="InterPro" id="IPR016181">
    <property type="entry name" value="Acyl_CoA_acyltransferase"/>
</dbReference>
<dbReference type="InterPro" id="IPR050832">
    <property type="entry name" value="Bact_Acetyltransf"/>
</dbReference>